<organism evidence="3 4">
    <name type="scientific">Pigmentiphaga soli</name>
    <dbReference type="NCBI Taxonomy" id="1007095"/>
    <lineage>
        <taxon>Bacteria</taxon>
        <taxon>Pseudomonadati</taxon>
        <taxon>Pseudomonadota</taxon>
        <taxon>Betaproteobacteria</taxon>
        <taxon>Burkholderiales</taxon>
        <taxon>Alcaligenaceae</taxon>
        <taxon>Pigmentiphaga</taxon>
    </lineage>
</organism>
<dbReference type="Proteomes" id="UP001501671">
    <property type="component" value="Unassembled WGS sequence"/>
</dbReference>
<dbReference type="RefSeq" id="WP_345247077.1">
    <property type="nucleotide sequence ID" value="NZ_BAABFO010000004.1"/>
</dbReference>
<dbReference type="SUPFAM" id="SSF63829">
    <property type="entry name" value="Calcium-dependent phosphotriesterase"/>
    <property type="match status" value="1"/>
</dbReference>
<dbReference type="Pfam" id="PF08450">
    <property type="entry name" value="SGL"/>
    <property type="match status" value="1"/>
</dbReference>
<feature type="domain" description="SMP-30/Gluconolactonase/LRE-like region" evidence="2">
    <location>
        <begin position="19"/>
        <end position="262"/>
    </location>
</feature>
<comment type="similarity">
    <text evidence="1">Belongs to the SMP-30/CGR1 family.</text>
</comment>
<dbReference type="InterPro" id="IPR005511">
    <property type="entry name" value="SMP-30"/>
</dbReference>
<evidence type="ECO:0000313" key="3">
    <source>
        <dbReference type="EMBL" id="GAA4326750.1"/>
    </source>
</evidence>
<comment type="caution">
    <text evidence="3">The sequence shown here is derived from an EMBL/GenBank/DDBJ whole genome shotgun (WGS) entry which is preliminary data.</text>
</comment>
<gene>
    <name evidence="3" type="ORF">GCM10023144_10580</name>
</gene>
<reference evidence="4" key="1">
    <citation type="journal article" date="2019" name="Int. J. Syst. Evol. Microbiol.">
        <title>The Global Catalogue of Microorganisms (GCM) 10K type strain sequencing project: providing services to taxonomists for standard genome sequencing and annotation.</title>
        <authorList>
            <consortium name="The Broad Institute Genomics Platform"/>
            <consortium name="The Broad Institute Genome Sequencing Center for Infectious Disease"/>
            <person name="Wu L."/>
            <person name="Ma J."/>
        </authorList>
    </citation>
    <scope>NUCLEOTIDE SEQUENCE [LARGE SCALE GENOMIC DNA]</scope>
    <source>
        <strain evidence="4">JCM 17666</strain>
    </source>
</reference>
<dbReference type="PANTHER" id="PTHR10907:SF47">
    <property type="entry name" value="REGUCALCIN"/>
    <property type="match status" value="1"/>
</dbReference>
<evidence type="ECO:0000313" key="4">
    <source>
        <dbReference type="Proteomes" id="UP001501671"/>
    </source>
</evidence>
<evidence type="ECO:0000259" key="2">
    <source>
        <dbReference type="Pfam" id="PF08450"/>
    </source>
</evidence>
<dbReference type="PANTHER" id="PTHR10907">
    <property type="entry name" value="REGUCALCIN"/>
    <property type="match status" value="1"/>
</dbReference>
<keyword evidence="4" id="KW-1185">Reference proteome</keyword>
<dbReference type="PRINTS" id="PR01790">
    <property type="entry name" value="SMP30FAMILY"/>
</dbReference>
<dbReference type="Gene3D" id="2.120.10.30">
    <property type="entry name" value="TolB, C-terminal domain"/>
    <property type="match status" value="1"/>
</dbReference>
<dbReference type="InterPro" id="IPR011042">
    <property type="entry name" value="6-blade_b-propeller_TolB-like"/>
</dbReference>
<accession>A0ABP8GMK0</accession>
<sequence length="297" mass="31972">MTRPTQAGVAGVSEVVNEIGEGPLWSASEQALYWIDSGPAAKTLMRYRPNGGTTDVWRLPQRASSVARRARGGLVIGFQRGLAVMDPASGRIDPVPLDGVDFGQERFNDSAVDRAGRLWIGSFDRALKAPIGVLYRVAPGQPARAMDRGFMMSNGIAWSPDNRTLYFCDSRPGRIYAYDFDADAGAILGRRVFMDFEGRAGRPDGCAMDSQGFLWVAEVGAGQILRLDPAGRIERALALPVSKPTSIAFGGEGLRTLFITSMTFGLTEAQRQEQALAGRLLAVDAGVSGLEEPAFDL</sequence>
<dbReference type="InterPro" id="IPR013658">
    <property type="entry name" value="SGL"/>
</dbReference>
<name>A0ABP8GMK0_9BURK</name>
<dbReference type="EMBL" id="BAABFO010000004">
    <property type="protein sequence ID" value="GAA4326750.1"/>
    <property type="molecule type" value="Genomic_DNA"/>
</dbReference>
<protein>
    <submittedName>
        <fullName evidence="3">SMP-30/gluconolactonase/LRE family protein</fullName>
    </submittedName>
</protein>
<proteinExistence type="inferred from homology"/>
<evidence type="ECO:0000256" key="1">
    <source>
        <dbReference type="ARBA" id="ARBA00008853"/>
    </source>
</evidence>